<accession>A0A0R3Q6M0</accession>
<evidence type="ECO:0000313" key="1">
    <source>
        <dbReference type="WBParaSite" id="BTMF_0000197401-mRNA-1"/>
    </source>
</evidence>
<reference evidence="1" key="1">
    <citation type="submission" date="2017-02" db="UniProtKB">
        <authorList>
            <consortium name="WormBaseParasite"/>
        </authorList>
    </citation>
    <scope>IDENTIFICATION</scope>
</reference>
<proteinExistence type="predicted"/>
<name>A0A0R3Q6M0_9BILA</name>
<protein>
    <submittedName>
        <fullName evidence="1">Transcriptional regulator</fullName>
    </submittedName>
</protein>
<organism evidence="1">
    <name type="scientific">Brugia timori</name>
    <dbReference type="NCBI Taxonomy" id="42155"/>
    <lineage>
        <taxon>Eukaryota</taxon>
        <taxon>Metazoa</taxon>
        <taxon>Ecdysozoa</taxon>
        <taxon>Nematoda</taxon>
        <taxon>Chromadorea</taxon>
        <taxon>Rhabditida</taxon>
        <taxon>Spirurina</taxon>
        <taxon>Spiruromorpha</taxon>
        <taxon>Filarioidea</taxon>
        <taxon>Onchocercidae</taxon>
        <taxon>Brugia</taxon>
    </lineage>
</organism>
<dbReference type="WBParaSite" id="BTMF_0000197401-mRNA-1">
    <property type="protein sequence ID" value="BTMF_0000197401-mRNA-1"/>
    <property type="gene ID" value="BTMF_0000197401"/>
</dbReference>
<sequence>LIALKSDIEVHVEQIKKANCCSKPIEILTQKHDIALSFD</sequence>
<dbReference type="AlphaFoldDB" id="A0A0R3Q6M0"/>